<proteinExistence type="predicted"/>
<dbReference type="InterPro" id="IPR009061">
    <property type="entry name" value="DNA-bd_dom_put_sf"/>
</dbReference>
<dbReference type="AlphaFoldDB" id="A0A4P6JVA2"/>
<dbReference type="NCBIfam" id="TIGR01764">
    <property type="entry name" value="excise"/>
    <property type="match status" value="1"/>
</dbReference>
<dbReference type="Pfam" id="PF12728">
    <property type="entry name" value="HTH_17"/>
    <property type="match status" value="1"/>
</dbReference>
<organism evidence="2 3">
    <name type="scientific">Ktedonosporobacter rubrisoli</name>
    <dbReference type="NCBI Taxonomy" id="2509675"/>
    <lineage>
        <taxon>Bacteria</taxon>
        <taxon>Bacillati</taxon>
        <taxon>Chloroflexota</taxon>
        <taxon>Ktedonobacteria</taxon>
        <taxon>Ktedonobacterales</taxon>
        <taxon>Ktedonosporobacteraceae</taxon>
        <taxon>Ktedonosporobacter</taxon>
    </lineage>
</organism>
<feature type="domain" description="Helix-turn-helix" evidence="1">
    <location>
        <begin position="13"/>
        <end position="54"/>
    </location>
</feature>
<reference evidence="2 3" key="1">
    <citation type="submission" date="2019-01" db="EMBL/GenBank/DDBJ databases">
        <title>Ktedonosporobacter rubrisoli SCAWS-G2.</title>
        <authorList>
            <person name="Huang Y."/>
            <person name="Yan B."/>
        </authorList>
    </citation>
    <scope>NUCLEOTIDE SEQUENCE [LARGE SCALE GENOMIC DNA]</scope>
    <source>
        <strain evidence="2 3">SCAWS-G2</strain>
    </source>
</reference>
<keyword evidence="3" id="KW-1185">Reference proteome</keyword>
<evidence type="ECO:0000259" key="1">
    <source>
        <dbReference type="Pfam" id="PF12728"/>
    </source>
</evidence>
<evidence type="ECO:0000313" key="3">
    <source>
        <dbReference type="Proteomes" id="UP000290365"/>
    </source>
</evidence>
<dbReference type="SUPFAM" id="SSF46955">
    <property type="entry name" value="Putative DNA-binding domain"/>
    <property type="match status" value="1"/>
</dbReference>
<gene>
    <name evidence="2" type="ORF">EPA93_26055</name>
</gene>
<dbReference type="OrthoDB" id="597977at2"/>
<evidence type="ECO:0000313" key="2">
    <source>
        <dbReference type="EMBL" id="QBD79260.1"/>
    </source>
</evidence>
<dbReference type="KEGG" id="kbs:EPA93_26055"/>
<dbReference type="InterPro" id="IPR010093">
    <property type="entry name" value="SinI_DNA-bd"/>
</dbReference>
<accession>A0A4P6JVA2</accession>
<keyword evidence="2" id="KW-0238">DNA-binding</keyword>
<protein>
    <submittedName>
        <fullName evidence="2">DNA-binding protein</fullName>
    </submittedName>
</protein>
<sequence>MQEDLEFPKMPGYFTIKEAAQILGISGNRVYTYIEEGRLPAVRSAHIFMIAKQDVYNFKPSTSGRPRKRSPDWHKSLQENQLIVKNITVKLRPGQEERLQEKLDEIRLKKEHIFPGSVSRYVARSQTAPDHVEIELMWRINRLPNEAELERQLEAFRQQLADVLDWQTAQYKTSEVLIHT</sequence>
<name>A0A4P6JVA2_KTERU</name>
<dbReference type="EMBL" id="CP035758">
    <property type="protein sequence ID" value="QBD79260.1"/>
    <property type="molecule type" value="Genomic_DNA"/>
</dbReference>
<dbReference type="GO" id="GO:0003677">
    <property type="term" value="F:DNA binding"/>
    <property type="evidence" value="ECO:0007669"/>
    <property type="project" value="UniProtKB-KW"/>
</dbReference>
<dbReference type="Proteomes" id="UP000290365">
    <property type="component" value="Chromosome"/>
</dbReference>
<dbReference type="InterPro" id="IPR041657">
    <property type="entry name" value="HTH_17"/>
</dbReference>